<dbReference type="SUPFAM" id="SSF81606">
    <property type="entry name" value="PP2C-like"/>
    <property type="match status" value="1"/>
</dbReference>
<name>A0AAU8JL16_9CYAN</name>
<dbReference type="Pfam" id="PF12773">
    <property type="entry name" value="DZR"/>
    <property type="match status" value="1"/>
</dbReference>
<gene>
    <name evidence="3" type="ORF">ABWT76_002389</name>
</gene>
<evidence type="ECO:0000259" key="2">
    <source>
        <dbReference type="PROSITE" id="PS51746"/>
    </source>
</evidence>
<dbReference type="InterPro" id="IPR025874">
    <property type="entry name" value="DZR"/>
</dbReference>
<dbReference type="GO" id="GO:0004722">
    <property type="term" value="F:protein serine/threonine phosphatase activity"/>
    <property type="evidence" value="ECO:0007669"/>
    <property type="project" value="InterPro"/>
</dbReference>
<feature type="region of interest" description="Disordered" evidence="1">
    <location>
        <begin position="174"/>
        <end position="208"/>
    </location>
</feature>
<dbReference type="RefSeq" id="WP_054469788.1">
    <property type="nucleotide sequence ID" value="NZ_CP159837.1"/>
</dbReference>
<sequence>MLVCPKCQYTNPINHKFCQKCGISLTQKACSECGTQISLSALTCDHCGAKTGKTLWGIILPKTGAITPREEVSLEDQSTQVETEEIFAINPPILNQTDISSETNKIDVLSSFEEAENTQASQVVTEIGQPDEGTKPIEAEPSTNIEETEDTMAAAVVVEAAETVVETVVEDVLTPQTPATETPATETPALETPAPETPATSKPDFSMAPGDYLDDQQRYQLISQISEKTKSGDWQGCVLDCQPLQVSPLLTSISASSTASRSGSTTVMQPSINLIPAIAQPYLRLRNQWAPIIPLIHDAWENQDHSILLIEDRSNFPRLIDQCHQLTQVEPLDLQPFIQWFQQMTQLWQVLTPLKCRQSLLNIENLLVDQISGGLRLQRLYGDATTAPTLAELGKIWQQLLPIDSNDSASNHPEIIQDVKCVVNDVVNENIFTADKLLATIQAVSGRNATAMLHPQRYAIAHPRHDNAELSHGDDLSTMLHPQRYANVMTEGLRNLEAIGATDVGQQRNHNEDDFAIKTDIFKSQTSRDRSLQFRGIYIVCDGMGGHEGGEVASAQAVKTLQEYFATHWQDPLTLPDEATIRAAIIEANQAIYDLNQAEVRSGSGRMGTTLVMALVNQNQIAVAHVGDSRLYRLTKTQGLQQLTVDHEVGQREIQRGIDPEIAYSRPDAYQLTQALGPRPENFVQPDIQFFPIEENSLFILASDGLTDNDLLENHISTHLEPLLNSDIDLNQGVKDLIALANDYNGHDNITAIAIRAMVQQ</sequence>
<protein>
    <submittedName>
        <fullName evidence="3">Serine/threonine phosphatase</fullName>
    </submittedName>
</protein>
<feature type="compositionally biased region" description="Low complexity" evidence="1">
    <location>
        <begin position="174"/>
        <end position="200"/>
    </location>
</feature>
<dbReference type="Gene3D" id="3.60.40.10">
    <property type="entry name" value="PPM-type phosphatase domain"/>
    <property type="match status" value="1"/>
</dbReference>
<organism evidence="3">
    <name type="scientific">Planktothricoides raciborskii GIHE-MW2</name>
    <dbReference type="NCBI Taxonomy" id="2792601"/>
    <lineage>
        <taxon>Bacteria</taxon>
        <taxon>Bacillati</taxon>
        <taxon>Cyanobacteriota</taxon>
        <taxon>Cyanophyceae</taxon>
        <taxon>Oscillatoriophycideae</taxon>
        <taxon>Oscillatoriales</taxon>
        <taxon>Oscillatoriaceae</taxon>
        <taxon>Planktothricoides</taxon>
    </lineage>
</organism>
<dbReference type="NCBIfam" id="NF011149">
    <property type="entry name" value="PRK14559.1"/>
    <property type="match status" value="1"/>
</dbReference>
<dbReference type="SMART" id="SM00331">
    <property type="entry name" value="PP2C_SIG"/>
    <property type="match status" value="1"/>
</dbReference>
<dbReference type="InterPro" id="IPR015655">
    <property type="entry name" value="PP2C"/>
</dbReference>
<feature type="domain" description="PPM-type phosphatase" evidence="2">
    <location>
        <begin position="498"/>
        <end position="757"/>
    </location>
</feature>
<proteinExistence type="predicted"/>
<dbReference type="CDD" id="cd00143">
    <property type="entry name" value="PP2Cc"/>
    <property type="match status" value="1"/>
</dbReference>
<dbReference type="EMBL" id="CP159837">
    <property type="protein sequence ID" value="XCM39457.1"/>
    <property type="molecule type" value="Genomic_DNA"/>
</dbReference>
<evidence type="ECO:0000256" key="1">
    <source>
        <dbReference type="SAM" id="MobiDB-lite"/>
    </source>
</evidence>
<dbReference type="SMART" id="SM00332">
    <property type="entry name" value="PP2Cc"/>
    <property type="match status" value="1"/>
</dbReference>
<evidence type="ECO:0000313" key="3">
    <source>
        <dbReference type="EMBL" id="XCM39457.1"/>
    </source>
</evidence>
<dbReference type="InterPro" id="IPR036457">
    <property type="entry name" value="PPM-type-like_dom_sf"/>
</dbReference>
<dbReference type="AlphaFoldDB" id="A0AAU8JL16"/>
<dbReference type="PROSITE" id="PS51746">
    <property type="entry name" value="PPM_2"/>
    <property type="match status" value="1"/>
</dbReference>
<accession>A0AAU8JL16</accession>
<reference evidence="3" key="1">
    <citation type="submission" date="2024-07" db="EMBL/GenBank/DDBJ databases">
        <authorList>
            <person name="Kim Y.J."/>
            <person name="Jeong J.Y."/>
        </authorList>
    </citation>
    <scope>NUCLEOTIDE SEQUENCE</scope>
    <source>
        <strain evidence="3">GIHE-MW2</strain>
    </source>
</reference>
<dbReference type="Pfam" id="PF13672">
    <property type="entry name" value="PP2C_2"/>
    <property type="match status" value="1"/>
</dbReference>
<dbReference type="PANTHER" id="PTHR47992">
    <property type="entry name" value="PROTEIN PHOSPHATASE"/>
    <property type="match status" value="1"/>
</dbReference>
<dbReference type="InterPro" id="IPR001932">
    <property type="entry name" value="PPM-type_phosphatase-like_dom"/>
</dbReference>